<proteinExistence type="predicted"/>
<evidence type="ECO:0000313" key="2">
    <source>
        <dbReference type="EMBL" id="KAL0263606.1"/>
    </source>
</evidence>
<dbReference type="GeneID" id="92006672"/>
<accession>A0ABR3CSM3</accession>
<keyword evidence="3" id="KW-1185">Reference proteome</keyword>
<protein>
    <submittedName>
        <fullName evidence="2">Uncharacterized protein</fullName>
    </submittedName>
</protein>
<dbReference type="Proteomes" id="UP001430584">
    <property type="component" value="Unassembled WGS sequence"/>
</dbReference>
<organism evidence="2 3">
    <name type="scientific">Diplodia seriata</name>
    <dbReference type="NCBI Taxonomy" id="420778"/>
    <lineage>
        <taxon>Eukaryota</taxon>
        <taxon>Fungi</taxon>
        <taxon>Dikarya</taxon>
        <taxon>Ascomycota</taxon>
        <taxon>Pezizomycotina</taxon>
        <taxon>Dothideomycetes</taxon>
        <taxon>Dothideomycetes incertae sedis</taxon>
        <taxon>Botryosphaeriales</taxon>
        <taxon>Botryosphaeriaceae</taxon>
        <taxon>Diplodia</taxon>
    </lineage>
</organism>
<comment type="caution">
    <text evidence="2">The sequence shown here is derived from an EMBL/GenBank/DDBJ whole genome shotgun (WGS) entry which is preliminary data.</text>
</comment>
<feature type="region of interest" description="Disordered" evidence="1">
    <location>
        <begin position="85"/>
        <end position="113"/>
    </location>
</feature>
<feature type="compositionally biased region" description="Polar residues" evidence="1">
    <location>
        <begin position="101"/>
        <end position="113"/>
    </location>
</feature>
<evidence type="ECO:0000256" key="1">
    <source>
        <dbReference type="SAM" id="MobiDB-lite"/>
    </source>
</evidence>
<evidence type="ECO:0000313" key="3">
    <source>
        <dbReference type="Proteomes" id="UP001430584"/>
    </source>
</evidence>
<dbReference type="RefSeq" id="XP_066636635.1">
    <property type="nucleotide sequence ID" value="XM_066774068.1"/>
</dbReference>
<name>A0ABR3CSM3_9PEZI</name>
<gene>
    <name evidence="2" type="ORF">SLS55_002587</name>
</gene>
<reference evidence="2 3" key="1">
    <citation type="submission" date="2024-02" db="EMBL/GenBank/DDBJ databases">
        <title>De novo assembly and annotation of 12 fungi associated with fruit tree decline syndrome in Ontario, Canada.</title>
        <authorList>
            <person name="Sulman M."/>
            <person name="Ellouze W."/>
            <person name="Ilyukhin E."/>
        </authorList>
    </citation>
    <scope>NUCLEOTIDE SEQUENCE [LARGE SCALE GENOMIC DNA]</scope>
    <source>
        <strain evidence="2 3">FDS-637</strain>
    </source>
</reference>
<sequence>MSSIMNTIAADVPVTSVFVREEPNNDGGAVPLPPLLPPPPAVAAAVIVPFKKTAKSAQKTVMATIWKTMPATMMFVPGAVSPGGVAEAATDAMPPPMACRTSETTSAVQKRMR</sequence>
<dbReference type="EMBL" id="JAJVCZ030000002">
    <property type="protein sequence ID" value="KAL0263606.1"/>
    <property type="molecule type" value="Genomic_DNA"/>
</dbReference>